<evidence type="ECO:0000256" key="3">
    <source>
        <dbReference type="ARBA" id="ARBA00009123"/>
    </source>
</evidence>
<keyword evidence="4" id="KW-0963">Cytoplasm</keyword>
<organism evidence="13 14">
    <name type="scientific">[Candida] anglica</name>
    <dbReference type="NCBI Taxonomy" id="148631"/>
    <lineage>
        <taxon>Eukaryota</taxon>
        <taxon>Fungi</taxon>
        <taxon>Dikarya</taxon>
        <taxon>Ascomycota</taxon>
        <taxon>Saccharomycotina</taxon>
        <taxon>Pichiomycetes</taxon>
        <taxon>Debaryomycetaceae</taxon>
        <taxon>Kurtzmaniella</taxon>
    </lineage>
</organism>
<comment type="subcellular location">
    <subcellularLocation>
        <location evidence="2">Cytoplasm</location>
    </subcellularLocation>
    <subcellularLocation>
        <location evidence="1">Nucleus</location>
    </subcellularLocation>
</comment>
<dbReference type="InterPro" id="IPR050914">
    <property type="entry name" value="snRNP_SmB/NAA38-like"/>
</dbReference>
<dbReference type="InterPro" id="IPR010920">
    <property type="entry name" value="LSM_dom_sf"/>
</dbReference>
<comment type="similarity">
    <text evidence="3">Belongs to the snRNP SmB/SmN family.</text>
</comment>
<proteinExistence type="inferred from homology"/>
<protein>
    <recommendedName>
        <fullName evidence="10">Sm protein B</fullName>
    </recommendedName>
</protein>
<accession>A0ABP0EF29</accession>
<gene>
    <name evidence="13" type="ORF">CAAN4_E12706</name>
</gene>
<name>A0ABP0EF29_9ASCO</name>
<dbReference type="PANTHER" id="PTHR10701">
    <property type="entry name" value="SMALL NUCLEAR RIBONUCLEOPROTEIN-ASSOCIATED PROTEIN B AND N"/>
    <property type="match status" value="1"/>
</dbReference>
<keyword evidence="14" id="KW-1185">Reference proteome</keyword>
<evidence type="ECO:0000313" key="14">
    <source>
        <dbReference type="Proteomes" id="UP001497600"/>
    </source>
</evidence>
<evidence type="ECO:0000259" key="12">
    <source>
        <dbReference type="PROSITE" id="PS52002"/>
    </source>
</evidence>
<sequence length="141" mass="15786">MATITKKTKMSDLIHYRLRITTIDNRGFVGQLLAFDNHLNLVLSDTEEFRITKKSYQELKKTNNSDSIVEEKRALGLIILRGEQVVTFSVESPPPTGIKERLGKLEKGKGVSRPIKQATGSRKIGLQGPVRTGKGFVPPRR</sequence>
<evidence type="ECO:0000256" key="4">
    <source>
        <dbReference type="ARBA" id="ARBA00022490"/>
    </source>
</evidence>
<keyword evidence="5" id="KW-0507">mRNA processing</keyword>
<evidence type="ECO:0000256" key="5">
    <source>
        <dbReference type="ARBA" id="ARBA00022664"/>
    </source>
</evidence>
<feature type="region of interest" description="Disordered" evidence="11">
    <location>
        <begin position="108"/>
        <end position="141"/>
    </location>
</feature>
<dbReference type="CDD" id="cd01717">
    <property type="entry name" value="Sm_B"/>
    <property type="match status" value="1"/>
</dbReference>
<keyword evidence="9" id="KW-0687">Ribonucleoprotein</keyword>
<keyword evidence="6" id="KW-0694">RNA-binding</keyword>
<dbReference type="SMART" id="SM00651">
    <property type="entry name" value="Sm"/>
    <property type="match status" value="1"/>
</dbReference>
<dbReference type="Pfam" id="PF01423">
    <property type="entry name" value="LSM"/>
    <property type="match status" value="1"/>
</dbReference>
<dbReference type="PANTHER" id="PTHR10701:SF0">
    <property type="entry name" value="SMALL NUCLEAR RIBONUCLEOPROTEIN-ASSOCIATED PROTEIN B"/>
    <property type="match status" value="1"/>
</dbReference>
<reference evidence="13 14" key="1">
    <citation type="submission" date="2024-01" db="EMBL/GenBank/DDBJ databases">
        <authorList>
            <consortium name="Genoscope - CEA"/>
            <person name="William W."/>
        </authorList>
    </citation>
    <scope>NUCLEOTIDE SEQUENCE [LARGE SCALE GENOMIC DNA]</scope>
    <source>
        <strain evidence="13 14">29B2s-10</strain>
    </source>
</reference>
<keyword evidence="7" id="KW-0508">mRNA splicing</keyword>
<dbReference type="EMBL" id="OZ004257">
    <property type="protein sequence ID" value="CAK7908987.1"/>
    <property type="molecule type" value="Genomic_DNA"/>
</dbReference>
<evidence type="ECO:0000256" key="11">
    <source>
        <dbReference type="SAM" id="MobiDB-lite"/>
    </source>
</evidence>
<evidence type="ECO:0000256" key="10">
    <source>
        <dbReference type="ARBA" id="ARBA00041355"/>
    </source>
</evidence>
<evidence type="ECO:0000313" key="13">
    <source>
        <dbReference type="EMBL" id="CAK7908987.1"/>
    </source>
</evidence>
<evidence type="ECO:0000256" key="7">
    <source>
        <dbReference type="ARBA" id="ARBA00023187"/>
    </source>
</evidence>
<evidence type="ECO:0000256" key="6">
    <source>
        <dbReference type="ARBA" id="ARBA00022884"/>
    </source>
</evidence>
<evidence type="ECO:0000256" key="2">
    <source>
        <dbReference type="ARBA" id="ARBA00004496"/>
    </source>
</evidence>
<evidence type="ECO:0000256" key="8">
    <source>
        <dbReference type="ARBA" id="ARBA00023242"/>
    </source>
</evidence>
<dbReference type="SUPFAM" id="SSF50182">
    <property type="entry name" value="Sm-like ribonucleoproteins"/>
    <property type="match status" value="1"/>
</dbReference>
<keyword evidence="8" id="KW-0539">Nucleus</keyword>
<dbReference type="Proteomes" id="UP001497600">
    <property type="component" value="Chromosome E"/>
</dbReference>
<dbReference type="InterPro" id="IPR001163">
    <property type="entry name" value="Sm_dom_euk/arc"/>
</dbReference>
<dbReference type="InterPro" id="IPR047575">
    <property type="entry name" value="Sm"/>
</dbReference>
<dbReference type="Gene3D" id="2.30.30.100">
    <property type="match status" value="1"/>
</dbReference>
<dbReference type="PROSITE" id="PS52002">
    <property type="entry name" value="SM"/>
    <property type="match status" value="1"/>
</dbReference>
<evidence type="ECO:0000256" key="9">
    <source>
        <dbReference type="ARBA" id="ARBA00023274"/>
    </source>
</evidence>
<evidence type="ECO:0000256" key="1">
    <source>
        <dbReference type="ARBA" id="ARBA00004123"/>
    </source>
</evidence>
<feature type="domain" description="Sm" evidence="12">
    <location>
        <begin position="5"/>
        <end position="94"/>
    </location>
</feature>